<protein>
    <submittedName>
        <fullName evidence="4 5">Uncharacterized protein LOC110796620</fullName>
    </submittedName>
</protein>
<dbReference type="RefSeq" id="XP_056692866.1">
    <property type="nucleotide sequence ID" value="XM_056836888.1"/>
</dbReference>
<evidence type="ECO:0000313" key="6">
    <source>
        <dbReference type="RefSeq" id="XP_021857385.1"/>
    </source>
</evidence>
<feature type="compositionally biased region" description="Basic and acidic residues" evidence="1">
    <location>
        <begin position="396"/>
        <end position="411"/>
    </location>
</feature>
<keyword evidence="3" id="KW-1185">Reference proteome</keyword>
<evidence type="ECO:0000313" key="3">
    <source>
        <dbReference type="Proteomes" id="UP000813463"/>
    </source>
</evidence>
<feature type="compositionally biased region" description="Basic and acidic residues" evidence="1">
    <location>
        <begin position="226"/>
        <end position="244"/>
    </location>
</feature>
<dbReference type="KEGG" id="soe:110796620"/>
<dbReference type="GO" id="GO:0005516">
    <property type="term" value="F:calmodulin binding"/>
    <property type="evidence" value="ECO:0007669"/>
    <property type="project" value="InterPro"/>
</dbReference>
<feature type="compositionally biased region" description="Low complexity" evidence="1">
    <location>
        <begin position="377"/>
        <end position="389"/>
    </location>
</feature>
<dbReference type="Pfam" id="PF07839">
    <property type="entry name" value="CaM_binding"/>
    <property type="match status" value="1"/>
</dbReference>
<feature type="compositionally biased region" description="Polar residues" evidence="1">
    <location>
        <begin position="194"/>
        <end position="206"/>
    </location>
</feature>
<evidence type="ECO:0000313" key="7">
    <source>
        <dbReference type="RefSeq" id="XP_056692866.1"/>
    </source>
</evidence>
<feature type="region of interest" description="Disordered" evidence="1">
    <location>
        <begin position="339"/>
        <end position="433"/>
    </location>
</feature>
<dbReference type="InterPro" id="IPR012417">
    <property type="entry name" value="CaM-bd_dom_pln"/>
</dbReference>
<evidence type="ECO:0000259" key="2">
    <source>
        <dbReference type="SMART" id="SM01054"/>
    </source>
</evidence>
<organism evidence="3 6">
    <name type="scientific">Spinacia oleracea</name>
    <name type="common">Spinach</name>
    <dbReference type="NCBI Taxonomy" id="3562"/>
    <lineage>
        <taxon>Eukaryota</taxon>
        <taxon>Viridiplantae</taxon>
        <taxon>Streptophyta</taxon>
        <taxon>Embryophyta</taxon>
        <taxon>Tracheophyta</taxon>
        <taxon>Spermatophyta</taxon>
        <taxon>Magnoliopsida</taxon>
        <taxon>eudicotyledons</taxon>
        <taxon>Gunneridae</taxon>
        <taxon>Pentapetalae</taxon>
        <taxon>Caryophyllales</taxon>
        <taxon>Chenopodiaceae</taxon>
        <taxon>Chenopodioideae</taxon>
        <taxon>Anserineae</taxon>
        <taxon>Spinacia</taxon>
    </lineage>
</organism>
<feature type="domain" description="Calmodulin-binding" evidence="2">
    <location>
        <begin position="411"/>
        <end position="525"/>
    </location>
</feature>
<feature type="compositionally biased region" description="Polar residues" evidence="1">
    <location>
        <begin position="214"/>
        <end position="223"/>
    </location>
</feature>
<feature type="region of interest" description="Disordered" evidence="1">
    <location>
        <begin position="101"/>
        <end position="266"/>
    </location>
</feature>
<dbReference type="OrthoDB" id="766386at2759"/>
<dbReference type="GeneID" id="110796620"/>
<dbReference type="RefSeq" id="XP_021857384.1">
    <property type="nucleotide sequence ID" value="XM_022001692.1"/>
</dbReference>
<evidence type="ECO:0000313" key="4">
    <source>
        <dbReference type="RefSeq" id="XP_021857383.1"/>
    </source>
</evidence>
<feature type="compositionally biased region" description="Basic and acidic residues" evidence="1">
    <location>
        <begin position="19"/>
        <end position="30"/>
    </location>
</feature>
<dbReference type="PANTHER" id="PTHR33349">
    <property type="entry name" value="EMB|CAB62594.1"/>
    <property type="match status" value="1"/>
</dbReference>
<dbReference type="Proteomes" id="UP000813463">
    <property type="component" value="Chromosome 2"/>
</dbReference>
<feature type="region of interest" description="Disordered" evidence="1">
    <location>
        <begin position="1"/>
        <end position="79"/>
    </location>
</feature>
<evidence type="ECO:0000313" key="5">
    <source>
        <dbReference type="RefSeq" id="XP_021857384.1"/>
    </source>
</evidence>
<dbReference type="AlphaFoldDB" id="A0A9R0K4M8"/>
<evidence type="ECO:0000256" key="1">
    <source>
        <dbReference type="SAM" id="MobiDB-lite"/>
    </source>
</evidence>
<dbReference type="PANTHER" id="PTHR33349:SF41">
    <property type="entry name" value="EMB|CAB62594.1"/>
    <property type="match status" value="1"/>
</dbReference>
<reference evidence="4 5" key="2">
    <citation type="submission" date="2025-04" db="UniProtKB">
        <authorList>
            <consortium name="RefSeq"/>
        </authorList>
    </citation>
    <scope>IDENTIFICATION</scope>
    <source>
        <tissue evidence="7">Leaf</tissue>
    </source>
</reference>
<sequence length="536" mass="58493">MAEQTDAVPGSILSTEASKSGEEKSPDHSAGKLRGTKKVPHYLRASTGSCHDSCKHGTSHKFKDTPTRPVRRKILPHGKNTVDIQIYVDKKVKKALQADNLELPSADETSAAKKSFPSSRKSSLHDSSKLIKQEPGSKLVKKVVQSPGKSSLSDTLKISKQDVVSSKKRVPLCPKERNASEGPLKPNSRGKKPSSLSSTIKISNPEVTPAAIKSVSSKRTAINSKGKIDSEVPLKPSGRCEKRSSSLGSLTRLSKTNVGDNPRTSRPAVMKTATLSPRTSKVEVNKLKDQKLRSQAFVKNQIIANKAKPVLPNNDKVEEKTLHMIETKEDYLSTAPNAGILDQSPWSPESLNSSSQTNSLSLTSHGRDSGYTDSEAEGSVSNYSSSGDSKAADSLNKGKELTHVSEGRDPASLKMKFKKGKMVEHQSETNTSRRLRFRKGRTLVDSQDTNSGAHLKTYKKRASENNKKEAETGLVKVFLKHQETETKKEEQVSLNNVIEETASKLVEKRKSRVKALVGAFESVISLQERKPSAADR</sequence>
<name>A0A9R0K4M8_SPIOL</name>
<dbReference type="SMART" id="SM01054">
    <property type="entry name" value="CaM_binding"/>
    <property type="match status" value="1"/>
</dbReference>
<feature type="compositionally biased region" description="Low complexity" evidence="1">
    <location>
        <begin position="245"/>
        <end position="256"/>
    </location>
</feature>
<reference evidence="3" key="1">
    <citation type="journal article" date="2021" name="Nat. Commun.">
        <title>Genomic analyses provide insights into spinach domestication and the genetic basis of agronomic traits.</title>
        <authorList>
            <person name="Cai X."/>
            <person name="Sun X."/>
            <person name="Xu C."/>
            <person name="Sun H."/>
            <person name="Wang X."/>
            <person name="Ge C."/>
            <person name="Zhang Z."/>
            <person name="Wang Q."/>
            <person name="Fei Z."/>
            <person name="Jiao C."/>
            <person name="Wang Q."/>
        </authorList>
    </citation>
    <scope>NUCLEOTIDE SEQUENCE [LARGE SCALE GENOMIC DNA]</scope>
    <source>
        <strain evidence="3">cv. Varoflay</strain>
    </source>
</reference>
<gene>
    <name evidence="4 5 6 7" type="primary">LOC110796620</name>
</gene>
<dbReference type="RefSeq" id="XP_021857385.1">
    <property type="nucleotide sequence ID" value="XM_022001693.1"/>
</dbReference>
<dbReference type="RefSeq" id="XP_021857383.1">
    <property type="nucleotide sequence ID" value="XM_022001691.1"/>
</dbReference>
<feature type="compositionally biased region" description="Low complexity" evidence="1">
    <location>
        <begin position="344"/>
        <end position="364"/>
    </location>
</feature>
<accession>A0A9R0K4M8</accession>
<feature type="compositionally biased region" description="Basic and acidic residues" evidence="1">
    <location>
        <begin position="123"/>
        <end position="132"/>
    </location>
</feature>
<feature type="compositionally biased region" description="Polar residues" evidence="1">
    <location>
        <begin position="147"/>
        <end position="164"/>
    </location>
</feature>
<proteinExistence type="predicted"/>